<feature type="transmembrane region" description="Helical" evidence="5">
    <location>
        <begin position="135"/>
        <end position="151"/>
    </location>
</feature>
<evidence type="ECO:0000256" key="1">
    <source>
        <dbReference type="ARBA" id="ARBA00004141"/>
    </source>
</evidence>
<comment type="subcellular location">
    <subcellularLocation>
        <location evidence="1">Membrane</location>
        <topology evidence="1">Multi-pass membrane protein</topology>
    </subcellularLocation>
</comment>
<dbReference type="Pfam" id="PF13564">
    <property type="entry name" value="DoxX_2"/>
    <property type="match status" value="1"/>
</dbReference>
<protein>
    <submittedName>
        <fullName evidence="6">DoxX family protein</fullName>
    </submittedName>
</protein>
<evidence type="ECO:0000256" key="2">
    <source>
        <dbReference type="ARBA" id="ARBA00022692"/>
    </source>
</evidence>
<feature type="transmembrane region" description="Helical" evidence="5">
    <location>
        <begin position="110"/>
        <end position="129"/>
    </location>
</feature>
<accession>A0ABS2VLR1</accession>
<sequence>MSETTASAASASLTPAAAASVPSAGVAAPGAGGDATLTARGRRAMVALRAVQVLLALFFGLASALPKLIAHPSAVEVFDTIGWGGAGMYAIGVLELAGAVALLVPVLQSLAATALSALMVGAFAVQVTVFAGENAATPVVLIVPLLLIAWVRRRHTAELVRWVQRRS</sequence>
<keyword evidence="7" id="KW-1185">Reference proteome</keyword>
<keyword evidence="4 5" id="KW-0472">Membrane</keyword>
<evidence type="ECO:0000256" key="5">
    <source>
        <dbReference type="SAM" id="Phobius"/>
    </source>
</evidence>
<organism evidence="6 7">
    <name type="scientific">Streptomyces actuosus</name>
    <dbReference type="NCBI Taxonomy" id="1885"/>
    <lineage>
        <taxon>Bacteria</taxon>
        <taxon>Bacillati</taxon>
        <taxon>Actinomycetota</taxon>
        <taxon>Actinomycetes</taxon>
        <taxon>Kitasatosporales</taxon>
        <taxon>Streptomycetaceae</taxon>
        <taxon>Streptomyces</taxon>
    </lineage>
</organism>
<evidence type="ECO:0000256" key="4">
    <source>
        <dbReference type="ARBA" id="ARBA00023136"/>
    </source>
</evidence>
<keyword evidence="3 5" id="KW-1133">Transmembrane helix</keyword>
<feature type="transmembrane region" description="Helical" evidence="5">
    <location>
        <begin position="81"/>
        <end position="103"/>
    </location>
</feature>
<proteinExistence type="predicted"/>
<evidence type="ECO:0000313" key="7">
    <source>
        <dbReference type="Proteomes" id="UP000788262"/>
    </source>
</evidence>
<comment type="caution">
    <text evidence="6">The sequence shown here is derived from an EMBL/GenBank/DDBJ whole genome shotgun (WGS) entry which is preliminary data.</text>
</comment>
<reference evidence="6 7" key="1">
    <citation type="submission" date="2021-02" db="EMBL/GenBank/DDBJ databases">
        <title>Whole genome sequencing of Streptomyces actuosus VRA1.</title>
        <authorList>
            <person name="Sen G."/>
            <person name="Sen A."/>
        </authorList>
    </citation>
    <scope>NUCLEOTIDE SEQUENCE [LARGE SCALE GENOMIC DNA]</scope>
    <source>
        <strain evidence="6 7">VRA1</strain>
    </source>
</reference>
<dbReference type="InterPro" id="IPR032808">
    <property type="entry name" value="DoxX"/>
</dbReference>
<evidence type="ECO:0000256" key="3">
    <source>
        <dbReference type="ARBA" id="ARBA00022989"/>
    </source>
</evidence>
<name>A0ABS2VLR1_STRAS</name>
<evidence type="ECO:0000313" key="6">
    <source>
        <dbReference type="EMBL" id="MBN0043986.1"/>
    </source>
</evidence>
<dbReference type="RefSeq" id="WP_205382231.1">
    <property type="nucleotide sequence ID" value="NZ_JAFFZS010000004.1"/>
</dbReference>
<feature type="transmembrane region" description="Helical" evidence="5">
    <location>
        <begin position="46"/>
        <end position="69"/>
    </location>
</feature>
<dbReference type="Proteomes" id="UP000788262">
    <property type="component" value="Unassembled WGS sequence"/>
</dbReference>
<dbReference type="EMBL" id="JAFFZS010000004">
    <property type="protein sequence ID" value="MBN0043986.1"/>
    <property type="molecule type" value="Genomic_DNA"/>
</dbReference>
<gene>
    <name evidence="6" type="ORF">JS756_07650</name>
</gene>
<keyword evidence="2 5" id="KW-0812">Transmembrane</keyword>